<gene>
    <name evidence="13" type="ORF">MAR_036426</name>
</gene>
<sequence length="284" mass="31433">MVTVAVATGIVMETGIHRDALLITTVMETTAQLLCDTLLFSSLKSCRELEQGDTRVPVPTDPVGVAGTPENTGASPEGNIPVNVREGADSCLIGEWRTGVERGRCSVSRLWGTWLLLLPLLGDGDGILAIVFAMGEPEQAGKKIPVQKDGYDPVTGKKKKEFGLFYLPSRVLFLDYFSLGNPRCSDMELDWLRCADKTGLSLSTEKCKEQFDDYLECKFQYKSRHRFLEIVKKRNEDKFLTQLAGSLVCVDNCLYVIVPAPYRVERHQVVEGLTAIEGVKSSIH</sequence>
<comment type="function">
    <text evidence="1">Accessory subunit of the mitochondrial membrane respiratory chain NADH dehydrogenase (Complex I), that is believed not to be involved in catalysis. Complex I functions in the transfer of electrons from NADH to the respiratory chain. The immediate electron acceptor for the enzyme is believed to be ubiquinone.</text>
</comment>
<dbReference type="EMBL" id="CP111024">
    <property type="protein sequence ID" value="WAR22757.1"/>
    <property type="molecule type" value="Genomic_DNA"/>
</dbReference>
<evidence type="ECO:0000256" key="3">
    <source>
        <dbReference type="ARBA" id="ARBA00004637"/>
    </source>
</evidence>
<evidence type="ECO:0008006" key="15">
    <source>
        <dbReference type="Google" id="ProtNLM"/>
    </source>
</evidence>
<keyword evidence="11" id="KW-1015">Disulfide bond</keyword>
<name>A0ABY7FMG1_MYAAR</name>
<keyword evidence="9" id="KW-0496">Mitochondrion</keyword>
<reference evidence="13" key="1">
    <citation type="submission" date="2022-11" db="EMBL/GenBank/DDBJ databases">
        <title>Centuries of genome instability and evolution in soft-shell clam transmissible cancer (bioRxiv).</title>
        <authorList>
            <person name="Hart S.F.M."/>
            <person name="Yonemitsu M.A."/>
            <person name="Giersch R.M."/>
            <person name="Beal B.F."/>
            <person name="Arriagada G."/>
            <person name="Davis B.W."/>
            <person name="Ostrander E.A."/>
            <person name="Goff S.P."/>
            <person name="Metzger M.J."/>
        </authorList>
    </citation>
    <scope>NUCLEOTIDE SEQUENCE</scope>
    <source>
        <strain evidence="13">MELC-2E11</strain>
        <tissue evidence="13">Siphon/mantle</tissue>
    </source>
</reference>
<evidence type="ECO:0000313" key="13">
    <source>
        <dbReference type="EMBL" id="WAR22757.1"/>
    </source>
</evidence>
<evidence type="ECO:0000313" key="14">
    <source>
        <dbReference type="Proteomes" id="UP001164746"/>
    </source>
</evidence>
<proteinExistence type="inferred from homology"/>
<evidence type="ECO:0000256" key="2">
    <source>
        <dbReference type="ARBA" id="ARBA00004569"/>
    </source>
</evidence>
<evidence type="ECO:0000256" key="7">
    <source>
        <dbReference type="ARBA" id="ARBA00022792"/>
    </source>
</evidence>
<feature type="region of interest" description="Disordered" evidence="12">
    <location>
        <begin position="53"/>
        <end position="79"/>
    </location>
</feature>
<evidence type="ECO:0000256" key="11">
    <source>
        <dbReference type="ARBA" id="ARBA00023157"/>
    </source>
</evidence>
<evidence type="ECO:0000256" key="4">
    <source>
        <dbReference type="ARBA" id="ARBA00007372"/>
    </source>
</evidence>
<organism evidence="13 14">
    <name type="scientific">Mya arenaria</name>
    <name type="common">Soft-shell clam</name>
    <dbReference type="NCBI Taxonomy" id="6604"/>
    <lineage>
        <taxon>Eukaryota</taxon>
        <taxon>Metazoa</taxon>
        <taxon>Spiralia</taxon>
        <taxon>Lophotrochozoa</taxon>
        <taxon>Mollusca</taxon>
        <taxon>Bivalvia</taxon>
        <taxon>Autobranchia</taxon>
        <taxon>Heteroconchia</taxon>
        <taxon>Euheterodonta</taxon>
        <taxon>Imparidentia</taxon>
        <taxon>Neoheterodontei</taxon>
        <taxon>Myida</taxon>
        <taxon>Myoidea</taxon>
        <taxon>Myidae</taxon>
        <taxon>Mya</taxon>
    </lineage>
</organism>
<dbReference type="InterPro" id="IPR019342">
    <property type="entry name" value="NADH_UbQ_OxRdtase_FeS-su5"/>
</dbReference>
<comment type="subcellular location">
    <subcellularLocation>
        <location evidence="3">Mitochondrion inner membrane</location>
        <topology evidence="3">Peripheral membrane protein</topology>
    </subcellularLocation>
    <subcellularLocation>
        <location evidence="2">Mitochondrion intermembrane space</location>
    </subcellularLocation>
</comment>
<keyword evidence="7" id="KW-0999">Mitochondrion inner membrane</keyword>
<evidence type="ECO:0000256" key="9">
    <source>
        <dbReference type="ARBA" id="ARBA00023128"/>
    </source>
</evidence>
<dbReference type="Proteomes" id="UP001164746">
    <property type="component" value="Chromosome 13"/>
</dbReference>
<evidence type="ECO:0000256" key="5">
    <source>
        <dbReference type="ARBA" id="ARBA00022448"/>
    </source>
</evidence>
<evidence type="ECO:0000256" key="12">
    <source>
        <dbReference type="SAM" id="MobiDB-lite"/>
    </source>
</evidence>
<comment type="similarity">
    <text evidence="4">Belongs to the complex I NDUFS5 subunit family.</text>
</comment>
<keyword evidence="10" id="KW-0472">Membrane</keyword>
<evidence type="ECO:0000256" key="1">
    <source>
        <dbReference type="ARBA" id="ARBA00003195"/>
    </source>
</evidence>
<keyword evidence="14" id="KW-1185">Reference proteome</keyword>
<protein>
    <recommendedName>
        <fullName evidence="15">NADH dehydrogenase [ubiquinone] iron-sulfur protein 5</fullName>
    </recommendedName>
</protein>
<evidence type="ECO:0000256" key="6">
    <source>
        <dbReference type="ARBA" id="ARBA00022660"/>
    </source>
</evidence>
<evidence type="ECO:0000256" key="10">
    <source>
        <dbReference type="ARBA" id="ARBA00023136"/>
    </source>
</evidence>
<keyword evidence="8" id="KW-0249">Electron transport</keyword>
<accession>A0ABY7FMG1</accession>
<keyword evidence="5" id="KW-0813">Transport</keyword>
<evidence type="ECO:0000256" key="8">
    <source>
        <dbReference type="ARBA" id="ARBA00022982"/>
    </source>
</evidence>
<keyword evidence="6" id="KW-0679">Respiratory chain</keyword>
<dbReference type="Pfam" id="PF10200">
    <property type="entry name" value="Ndufs5"/>
    <property type="match status" value="1"/>
</dbReference>